<dbReference type="InterPro" id="IPR036388">
    <property type="entry name" value="WH-like_DNA-bd_sf"/>
</dbReference>
<dbReference type="Proteomes" id="UP000648908">
    <property type="component" value="Unassembled WGS sequence"/>
</dbReference>
<dbReference type="SUPFAM" id="SSF53850">
    <property type="entry name" value="Periplasmic binding protein-like II"/>
    <property type="match status" value="1"/>
</dbReference>
<evidence type="ECO:0000313" key="6">
    <source>
        <dbReference type="EMBL" id="MBL4917909.1"/>
    </source>
</evidence>
<dbReference type="InterPro" id="IPR000847">
    <property type="entry name" value="LysR_HTH_N"/>
</dbReference>
<dbReference type="InterPro" id="IPR005119">
    <property type="entry name" value="LysR_subst-bd"/>
</dbReference>
<feature type="domain" description="HTH lysR-type" evidence="5">
    <location>
        <begin position="2"/>
        <end position="59"/>
    </location>
</feature>
<dbReference type="Gene3D" id="1.10.10.10">
    <property type="entry name" value="Winged helix-like DNA-binding domain superfamily/Winged helix DNA-binding domain"/>
    <property type="match status" value="1"/>
</dbReference>
<organism evidence="6 7">
    <name type="scientific">Szabonella alba</name>
    <dbReference type="NCBI Taxonomy" id="2804194"/>
    <lineage>
        <taxon>Bacteria</taxon>
        <taxon>Pseudomonadati</taxon>
        <taxon>Pseudomonadota</taxon>
        <taxon>Alphaproteobacteria</taxon>
        <taxon>Rhodobacterales</taxon>
        <taxon>Paracoccaceae</taxon>
        <taxon>Szabonella</taxon>
    </lineage>
</organism>
<keyword evidence="4" id="KW-0804">Transcription</keyword>
<keyword evidence="3" id="KW-0238">DNA-binding</keyword>
<dbReference type="PANTHER" id="PTHR30427:SF1">
    <property type="entry name" value="TRANSCRIPTIONAL ACTIVATOR PROTEIN LYSR"/>
    <property type="match status" value="1"/>
</dbReference>
<dbReference type="Pfam" id="PF00126">
    <property type="entry name" value="HTH_1"/>
    <property type="match status" value="1"/>
</dbReference>
<dbReference type="RefSeq" id="WP_202688820.1">
    <property type="nucleotide sequence ID" value="NZ_JAESVN010000004.1"/>
</dbReference>
<reference evidence="6" key="1">
    <citation type="submission" date="2021-01" db="EMBL/GenBank/DDBJ databases">
        <title>Tabrizicola alba sp. nov. a motile alkaliphilic bacterium isolated from a soda lake.</title>
        <authorList>
            <person name="Szuroczki S."/>
            <person name="Abbaszade G."/>
            <person name="Schumann P."/>
            <person name="Toth E."/>
        </authorList>
    </citation>
    <scope>NUCLEOTIDE SEQUENCE</scope>
    <source>
        <strain evidence="6">DMG-N-6</strain>
    </source>
</reference>
<gene>
    <name evidence="6" type="ORF">JL811_11825</name>
</gene>
<dbReference type="Pfam" id="PF03466">
    <property type="entry name" value="LysR_substrate"/>
    <property type="match status" value="1"/>
</dbReference>
<dbReference type="InterPro" id="IPR036390">
    <property type="entry name" value="WH_DNA-bd_sf"/>
</dbReference>
<dbReference type="PROSITE" id="PS50931">
    <property type="entry name" value="HTH_LYSR"/>
    <property type="match status" value="1"/>
</dbReference>
<protein>
    <submittedName>
        <fullName evidence="6">LysR family transcriptional regulator</fullName>
    </submittedName>
</protein>
<dbReference type="PRINTS" id="PR00039">
    <property type="entry name" value="HTHLYSR"/>
</dbReference>
<dbReference type="GO" id="GO:0009089">
    <property type="term" value="P:lysine biosynthetic process via diaminopimelate"/>
    <property type="evidence" value="ECO:0007669"/>
    <property type="project" value="TreeGrafter"/>
</dbReference>
<comment type="similarity">
    <text evidence="1">Belongs to the LysR transcriptional regulatory family.</text>
</comment>
<dbReference type="GO" id="GO:0010628">
    <property type="term" value="P:positive regulation of gene expression"/>
    <property type="evidence" value="ECO:0007669"/>
    <property type="project" value="TreeGrafter"/>
</dbReference>
<evidence type="ECO:0000256" key="4">
    <source>
        <dbReference type="ARBA" id="ARBA00023163"/>
    </source>
</evidence>
<proteinExistence type="inferred from homology"/>
<sequence>MLNLRQIEIFKAIMEAGSITRASALMNVSQPAVTKSLQLLEIDLGLKLFTRTPKGLVPSYEARAFYTEVERSFTGLASLNRFAQDLRSMRHERLVVNVIPALSHRWMPEIVAGFLQKYPEASLSFHASSSPHTAQLVGQRHVDLGIAQSRIEDPSIERTLLMHLPVVCVIPENNPLAREEVITPQLLRNQDFIGLSRQDIVTQQLEAHFAAAGVELRMRVEAALALSVKALVNRGLGVGLIDAESAAVPSAEGTVIRPFRPLVQMPIYLLRLRDHATSLLEQCFVQHVIDHGYPAGKDS</sequence>
<evidence type="ECO:0000259" key="5">
    <source>
        <dbReference type="PROSITE" id="PS50931"/>
    </source>
</evidence>
<evidence type="ECO:0000256" key="1">
    <source>
        <dbReference type="ARBA" id="ARBA00009437"/>
    </source>
</evidence>
<dbReference type="PANTHER" id="PTHR30427">
    <property type="entry name" value="TRANSCRIPTIONAL ACTIVATOR PROTEIN LYSR"/>
    <property type="match status" value="1"/>
</dbReference>
<comment type="caution">
    <text evidence="6">The sequence shown here is derived from an EMBL/GenBank/DDBJ whole genome shotgun (WGS) entry which is preliminary data.</text>
</comment>
<dbReference type="Gene3D" id="3.40.190.290">
    <property type="match status" value="1"/>
</dbReference>
<accession>A0A8K0VDX0</accession>
<evidence type="ECO:0000256" key="3">
    <source>
        <dbReference type="ARBA" id="ARBA00023125"/>
    </source>
</evidence>
<dbReference type="EMBL" id="JAESVN010000004">
    <property type="protein sequence ID" value="MBL4917909.1"/>
    <property type="molecule type" value="Genomic_DNA"/>
</dbReference>
<keyword evidence="7" id="KW-1185">Reference proteome</keyword>
<evidence type="ECO:0000313" key="7">
    <source>
        <dbReference type="Proteomes" id="UP000648908"/>
    </source>
</evidence>
<evidence type="ECO:0000256" key="2">
    <source>
        <dbReference type="ARBA" id="ARBA00023015"/>
    </source>
</evidence>
<name>A0A8K0VDX0_9RHOB</name>
<dbReference type="GO" id="GO:0003700">
    <property type="term" value="F:DNA-binding transcription factor activity"/>
    <property type="evidence" value="ECO:0007669"/>
    <property type="project" value="InterPro"/>
</dbReference>
<dbReference type="GO" id="GO:0043565">
    <property type="term" value="F:sequence-specific DNA binding"/>
    <property type="evidence" value="ECO:0007669"/>
    <property type="project" value="TreeGrafter"/>
</dbReference>
<keyword evidence="2" id="KW-0805">Transcription regulation</keyword>
<dbReference type="AlphaFoldDB" id="A0A8K0VDX0"/>
<dbReference type="SUPFAM" id="SSF46785">
    <property type="entry name" value="Winged helix' DNA-binding domain"/>
    <property type="match status" value="1"/>
</dbReference>